<dbReference type="eggNOG" id="ENOG5032SJM">
    <property type="taxonomic scope" value="Bacteria"/>
</dbReference>
<dbReference type="EMBL" id="CP007044">
    <property type="protein sequence ID" value="AHG20150.2"/>
    <property type="molecule type" value="Genomic_DNA"/>
</dbReference>
<dbReference type="STRING" id="1441930.Z042_11330"/>
<keyword evidence="3" id="KW-1185">Reference proteome</keyword>
<feature type="domain" description="Tlde1" evidence="1">
    <location>
        <begin position="27"/>
        <end position="151"/>
    </location>
</feature>
<reference evidence="2 3" key="2">
    <citation type="submission" date="2015-03" db="EMBL/GenBank/DDBJ databases">
        <authorList>
            <person name="Chan K.-G."/>
        </authorList>
    </citation>
    <scope>NUCLEOTIDE SEQUENCE [LARGE SCALE GENOMIC DNA]</scope>
    <source>
        <strain evidence="2 3">RB-25</strain>
    </source>
</reference>
<dbReference type="KEGG" id="sfo:Z042_11330"/>
<dbReference type="RefSeq" id="WP_037407258.1">
    <property type="nucleotide sequence ID" value="NZ_JAJC01000034.1"/>
</dbReference>
<organism evidence="2 3">
    <name type="scientific">Chania multitudinisentens RB-25</name>
    <dbReference type="NCBI Taxonomy" id="1441930"/>
    <lineage>
        <taxon>Bacteria</taxon>
        <taxon>Pseudomonadati</taxon>
        <taxon>Pseudomonadota</taxon>
        <taxon>Gammaproteobacteria</taxon>
        <taxon>Enterobacterales</taxon>
        <taxon>Yersiniaceae</taxon>
        <taxon>Chania</taxon>
    </lineage>
</organism>
<name>W0LDV4_9GAMM</name>
<proteinExistence type="predicted"/>
<reference evidence="2 3" key="1">
    <citation type="submission" date="2014-01" db="EMBL/GenBank/DDBJ databases">
        <title>Isolation of Serratia multitudinisentens RB-25 from Ex-Landfill site.</title>
        <authorList>
            <person name="Robson E.H.J."/>
        </authorList>
    </citation>
    <scope>NUCLEOTIDE SEQUENCE [LARGE SCALE GENOMIC DNA]</scope>
    <source>
        <strain evidence="2 3">RB-25</strain>
    </source>
</reference>
<dbReference type="Pfam" id="PF10908">
    <property type="entry name" value="Tlde1_dom"/>
    <property type="match status" value="1"/>
</dbReference>
<evidence type="ECO:0000313" key="2">
    <source>
        <dbReference type="EMBL" id="AHG20150.2"/>
    </source>
</evidence>
<evidence type="ECO:0000313" key="3">
    <source>
        <dbReference type="Proteomes" id="UP000019030"/>
    </source>
</evidence>
<dbReference type="AlphaFoldDB" id="W0LDV4"/>
<dbReference type="InterPro" id="IPR021225">
    <property type="entry name" value="Tlde1_dom"/>
</dbReference>
<gene>
    <name evidence="2" type="ORF">Z042_11330</name>
</gene>
<dbReference type="Proteomes" id="UP000019030">
    <property type="component" value="Chromosome"/>
</dbReference>
<evidence type="ECO:0000259" key="1">
    <source>
        <dbReference type="Pfam" id="PF10908"/>
    </source>
</evidence>
<sequence length="172" mass="19541">MYAVTVKGRFYLNKADVAPLDFPGVGRFPAFSGMKKYINQPGCTYLRDDGAIPYGNYWIVDRPVEGYRTRFRESLSALFGQDIRRDWFALYRADGMIDDWTFIDGIKRGNFRLHPVGPEQISKGCLTMLRATDFSLLRNVLLNTSTVIVPGTNLLSYGTIEVIGYEDYCPVL</sequence>
<accession>W0LDV4</accession>
<dbReference type="HOGENOM" id="CLU_117116_0_0_6"/>
<protein>
    <recommendedName>
        <fullName evidence="1">Tlde1 domain-containing protein</fullName>
    </recommendedName>
</protein>